<protein>
    <submittedName>
        <fullName evidence="2">GGDEF domain-containing protein</fullName>
    </submittedName>
</protein>
<dbReference type="Gene3D" id="3.30.70.270">
    <property type="match status" value="1"/>
</dbReference>
<dbReference type="CDD" id="cd01949">
    <property type="entry name" value="GGDEF"/>
    <property type="match status" value="1"/>
</dbReference>
<gene>
    <name evidence="2" type="ORF">KME25_00180</name>
</gene>
<dbReference type="PANTHER" id="PTHR45138">
    <property type="entry name" value="REGULATORY COMPONENTS OF SENSORY TRANSDUCTION SYSTEM"/>
    <property type="match status" value="1"/>
</dbReference>
<dbReference type="EMBL" id="JAHHIF010000001">
    <property type="protein sequence ID" value="MBW4542857.1"/>
    <property type="molecule type" value="Genomic_DNA"/>
</dbReference>
<evidence type="ECO:0000259" key="1">
    <source>
        <dbReference type="PROSITE" id="PS50887"/>
    </source>
</evidence>
<reference evidence="2" key="1">
    <citation type="submission" date="2021-05" db="EMBL/GenBank/DDBJ databases">
        <authorList>
            <person name="Pietrasiak N."/>
            <person name="Ward R."/>
            <person name="Stajich J.E."/>
            <person name="Kurbessoian T."/>
        </authorList>
    </citation>
    <scope>NUCLEOTIDE SEQUENCE</scope>
    <source>
        <strain evidence="2">CPER-KK1</strain>
    </source>
</reference>
<dbReference type="InterPro" id="IPR029787">
    <property type="entry name" value="Nucleotide_cyclase"/>
</dbReference>
<organism evidence="2 3">
    <name type="scientific">Symplocastrum torsivum CPER-KK1</name>
    <dbReference type="NCBI Taxonomy" id="450513"/>
    <lineage>
        <taxon>Bacteria</taxon>
        <taxon>Bacillati</taxon>
        <taxon>Cyanobacteriota</taxon>
        <taxon>Cyanophyceae</taxon>
        <taxon>Oscillatoriophycideae</taxon>
        <taxon>Oscillatoriales</taxon>
        <taxon>Microcoleaceae</taxon>
        <taxon>Symplocastrum</taxon>
    </lineage>
</organism>
<evidence type="ECO:0000313" key="2">
    <source>
        <dbReference type="EMBL" id="MBW4542857.1"/>
    </source>
</evidence>
<dbReference type="InterPro" id="IPR043128">
    <property type="entry name" value="Rev_trsase/Diguanyl_cyclase"/>
</dbReference>
<feature type="domain" description="GGDEF" evidence="1">
    <location>
        <begin position="191"/>
        <end position="326"/>
    </location>
</feature>
<dbReference type="InterPro" id="IPR050469">
    <property type="entry name" value="Diguanylate_Cyclase"/>
</dbReference>
<dbReference type="GO" id="GO:0052621">
    <property type="term" value="F:diguanylate cyclase activity"/>
    <property type="evidence" value="ECO:0007669"/>
    <property type="project" value="TreeGrafter"/>
</dbReference>
<dbReference type="Proteomes" id="UP000753908">
    <property type="component" value="Unassembled WGS sequence"/>
</dbReference>
<dbReference type="InterPro" id="IPR000160">
    <property type="entry name" value="GGDEF_dom"/>
</dbReference>
<dbReference type="AlphaFoldDB" id="A0A951PGE5"/>
<evidence type="ECO:0000313" key="3">
    <source>
        <dbReference type="Proteomes" id="UP000753908"/>
    </source>
</evidence>
<name>A0A951PGE5_9CYAN</name>
<dbReference type="SMART" id="SM00267">
    <property type="entry name" value="GGDEF"/>
    <property type="match status" value="1"/>
</dbReference>
<dbReference type="NCBIfam" id="TIGR00254">
    <property type="entry name" value="GGDEF"/>
    <property type="match status" value="1"/>
</dbReference>
<reference evidence="2" key="2">
    <citation type="journal article" date="2022" name="Microbiol. Resour. Announc.">
        <title>Metagenome Sequencing to Explore Phylogenomics of Terrestrial Cyanobacteria.</title>
        <authorList>
            <person name="Ward R.D."/>
            <person name="Stajich J.E."/>
            <person name="Johansen J.R."/>
            <person name="Huntemann M."/>
            <person name="Clum A."/>
            <person name="Foster B."/>
            <person name="Foster B."/>
            <person name="Roux S."/>
            <person name="Palaniappan K."/>
            <person name="Varghese N."/>
            <person name="Mukherjee S."/>
            <person name="Reddy T.B.K."/>
            <person name="Daum C."/>
            <person name="Copeland A."/>
            <person name="Chen I.A."/>
            <person name="Ivanova N.N."/>
            <person name="Kyrpides N.C."/>
            <person name="Shapiro N."/>
            <person name="Eloe-Fadrosh E.A."/>
            <person name="Pietrasiak N."/>
        </authorList>
    </citation>
    <scope>NUCLEOTIDE SEQUENCE</scope>
    <source>
        <strain evidence="2">CPER-KK1</strain>
    </source>
</reference>
<sequence>MDASVLVVGNEWFLSTFVNQIRYLMSGTVEASSSIDEALVLIPMKQPAVLILQATQIGSLELCSQIKEQTQLGWIYCILVNDQSKISKEETLSSQRLDWVACAEALENGADAYLGLTLTGTGDQEDIEGKRLLRAQIQAGLRGVKLYRELMQTNDVLSTMALADPLTELSNRRAMEWDLLRQIQNALIQSTPLSLIMLDVDYFKSVNDNYGHQVGDRVLQLLTARLQHNLRVQDTLFRYGGEEFVIILSQTNFQEAQIVAGHLRQLISDQPFNIDGTFALEITISLGFASLNSEDDLKGESLLWRADHNLLRAKSSGRNQVFGGDDGY</sequence>
<dbReference type="SUPFAM" id="SSF55073">
    <property type="entry name" value="Nucleotide cyclase"/>
    <property type="match status" value="1"/>
</dbReference>
<proteinExistence type="predicted"/>
<dbReference type="Pfam" id="PF00990">
    <property type="entry name" value="GGDEF"/>
    <property type="match status" value="1"/>
</dbReference>
<accession>A0A951PGE5</accession>
<comment type="caution">
    <text evidence="2">The sequence shown here is derived from an EMBL/GenBank/DDBJ whole genome shotgun (WGS) entry which is preliminary data.</text>
</comment>
<dbReference type="PROSITE" id="PS50887">
    <property type="entry name" value="GGDEF"/>
    <property type="match status" value="1"/>
</dbReference>
<dbReference type="PANTHER" id="PTHR45138:SF9">
    <property type="entry name" value="DIGUANYLATE CYCLASE DGCM-RELATED"/>
    <property type="match status" value="1"/>
</dbReference>
<dbReference type="FunFam" id="3.30.70.270:FF:000001">
    <property type="entry name" value="Diguanylate cyclase domain protein"/>
    <property type="match status" value="1"/>
</dbReference>